<evidence type="ECO:0000313" key="2">
    <source>
        <dbReference type="EMBL" id="SNV17997.1"/>
    </source>
</evidence>
<keyword evidence="3" id="KW-1185">Reference proteome</keyword>
<dbReference type="STRING" id="1121387.GCA_000429885_01371"/>
<evidence type="ECO:0000313" key="3">
    <source>
        <dbReference type="Proteomes" id="UP000242637"/>
    </source>
</evidence>
<protein>
    <submittedName>
        <fullName evidence="2">Uncharacterized protein</fullName>
    </submittedName>
</protein>
<feature type="signal peptide" evidence="1">
    <location>
        <begin position="1"/>
        <end position="26"/>
    </location>
</feature>
<dbReference type="RefSeq" id="WP_154657645.1">
    <property type="nucleotide sequence ID" value="NZ_LT906453.1"/>
</dbReference>
<dbReference type="KEGG" id="dco:SAMEA4475696_0344"/>
<dbReference type="EMBL" id="LT906453">
    <property type="protein sequence ID" value="SNV17997.1"/>
    <property type="molecule type" value="Genomic_DNA"/>
</dbReference>
<dbReference type="Proteomes" id="UP000242637">
    <property type="component" value="Chromosome 1"/>
</dbReference>
<reference evidence="2 3" key="1">
    <citation type="submission" date="2017-06" db="EMBL/GenBank/DDBJ databases">
        <authorList>
            <consortium name="Pathogen Informatics"/>
        </authorList>
    </citation>
    <scope>NUCLEOTIDE SEQUENCE [LARGE SCALE GENOMIC DNA]</scope>
    <source>
        <strain evidence="2 3">NCTC13039</strain>
    </source>
</reference>
<keyword evidence="1" id="KW-0732">Signal</keyword>
<proteinExistence type="predicted"/>
<dbReference type="AlphaFoldDB" id="A0A239V6Z5"/>
<feature type="chain" id="PRO_5011237789" evidence="1">
    <location>
        <begin position="27"/>
        <end position="396"/>
    </location>
</feature>
<organism evidence="2 3">
    <name type="scientific">Dermatophilus congolensis</name>
    <dbReference type="NCBI Taxonomy" id="1863"/>
    <lineage>
        <taxon>Bacteria</taxon>
        <taxon>Bacillati</taxon>
        <taxon>Actinomycetota</taxon>
        <taxon>Actinomycetes</taxon>
        <taxon>Micrococcales</taxon>
        <taxon>Dermatophilaceae</taxon>
        <taxon>Dermatophilus</taxon>
    </lineage>
</organism>
<dbReference type="OrthoDB" id="5177340at2"/>
<sequence>MISRSGVSAFIAVGVGLYSFVAPAVAAPPAAGSDVFAARQVSALAQAGGRGSQVGGTASAGVRRSQEVGGFTPLVTLGSSAELGRAISAASPDEQTVFVLYAVDGQAVVQRIVTKEDGKPCISMWRLGDYQPGRTNTGVVDASSPEDVWVTTGSQLHHFDGHRFTSVKLPEGMRTTQAVKDVPGPGAFVSLGGDKGGQVYRAVVRDCGVGWRRLPVASRPDHPGETYTFHKLNYAGGTLFGMDSTEVNGYLPFTVFEMGKDAWVSRYEAAHFFAGGGVRSFTWLTPKADRHITLGLASFPRGELKPYCNGWNGDTAAGSGVSCTSTAGSGKAALLADGRVVTGSFTQRPASGEDTEVQLSGDLGGGVYAMAGSLVGSAAWAVTGDGEDLVLQRYRG</sequence>
<name>A0A239V6Z5_9MICO</name>
<gene>
    <name evidence="2" type="ORF">SAMEA4475696_00344</name>
</gene>
<dbReference type="GeneID" id="63458638"/>
<accession>A0A239V6Z5</accession>
<evidence type="ECO:0000256" key="1">
    <source>
        <dbReference type="SAM" id="SignalP"/>
    </source>
</evidence>